<evidence type="ECO:0000313" key="6">
    <source>
        <dbReference type="Proteomes" id="UP000005324"/>
    </source>
</evidence>
<dbReference type="OrthoDB" id="7347280at2"/>
<dbReference type="PROSITE" id="PS50949">
    <property type="entry name" value="HTH_GNTR"/>
    <property type="match status" value="1"/>
</dbReference>
<feature type="non-terminal residue" evidence="5">
    <location>
        <position position="236"/>
    </location>
</feature>
<evidence type="ECO:0000256" key="1">
    <source>
        <dbReference type="ARBA" id="ARBA00023015"/>
    </source>
</evidence>
<keyword evidence="2" id="KW-0238">DNA-binding</keyword>
<dbReference type="SMART" id="SM00895">
    <property type="entry name" value="FCD"/>
    <property type="match status" value="1"/>
</dbReference>
<gene>
    <name evidence="5" type="ORF">HMPREF0731_1326</name>
</gene>
<dbReference type="Pfam" id="PF07729">
    <property type="entry name" value="FCD"/>
    <property type="match status" value="1"/>
</dbReference>
<evidence type="ECO:0000259" key="4">
    <source>
        <dbReference type="PROSITE" id="PS50949"/>
    </source>
</evidence>
<dbReference type="InterPro" id="IPR008920">
    <property type="entry name" value="TF_FadR/GntR_C"/>
</dbReference>
<dbReference type="SUPFAM" id="SSF48008">
    <property type="entry name" value="GntR ligand-binding domain-like"/>
    <property type="match status" value="1"/>
</dbReference>
<dbReference type="InterPro" id="IPR036390">
    <property type="entry name" value="WH_DNA-bd_sf"/>
</dbReference>
<reference evidence="5 6" key="1">
    <citation type="submission" date="2010-04" db="EMBL/GenBank/DDBJ databases">
        <authorList>
            <person name="Qin X."/>
            <person name="Bachman B."/>
            <person name="Battles P."/>
            <person name="Bell A."/>
            <person name="Bess C."/>
            <person name="Bickham C."/>
            <person name="Chaboub L."/>
            <person name="Chen D."/>
            <person name="Coyle M."/>
            <person name="Deiros D.R."/>
            <person name="Dinh H."/>
            <person name="Forbes L."/>
            <person name="Fowler G."/>
            <person name="Francisco L."/>
            <person name="Fu Q."/>
            <person name="Gubbala S."/>
            <person name="Hale W."/>
            <person name="Han Y."/>
            <person name="Hemphill L."/>
            <person name="Highlander S.K."/>
            <person name="Hirani K."/>
            <person name="Hogues M."/>
            <person name="Jackson L."/>
            <person name="Jakkamsetti A."/>
            <person name="Javaid M."/>
            <person name="Jiang H."/>
            <person name="Korchina V."/>
            <person name="Kovar C."/>
            <person name="Lara F."/>
            <person name="Lee S."/>
            <person name="Mata R."/>
            <person name="Mathew T."/>
            <person name="Moen C."/>
            <person name="Morales K."/>
            <person name="Munidasa M."/>
            <person name="Nazareth L."/>
            <person name="Ngo R."/>
            <person name="Nguyen L."/>
            <person name="Okwuonu G."/>
            <person name="Ongeri F."/>
            <person name="Patil S."/>
            <person name="Petrosino J."/>
            <person name="Pham C."/>
            <person name="Pham P."/>
            <person name="Pu L.-L."/>
            <person name="Puazo M."/>
            <person name="Raj R."/>
            <person name="Reid J."/>
            <person name="Rouhana J."/>
            <person name="Saada N."/>
            <person name="Shang Y."/>
            <person name="Simmons D."/>
            <person name="Thornton R."/>
            <person name="Warren J."/>
            <person name="Weissenberger G."/>
            <person name="Zhang J."/>
            <person name="Zhang L."/>
            <person name="Zhou C."/>
            <person name="Zhu D."/>
            <person name="Muzny D."/>
            <person name="Worley K."/>
            <person name="Gibbs R."/>
        </authorList>
    </citation>
    <scope>NUCLEOTIDE SEQUENCE [LARGE SCALE GENOMIC DNA]</scope>
    <source>
        <strain evidence="5 6">ATCC 49957</strain>
    </source>
</reference>
<dbReference type="GO" id="GO:0003677">
    <property type="term" value="F:DNA binding"/>
    <property type="evidence" value="ECO:0007669"/>
    <property type="project" value="UniProtKB-KW"/>
</dbReference>
<dbReference type="PANTHER" id="PTHR43537:SF5">
    <property type="entry name" value="UXU OPERON TRANSCRIPTIONAL REGULATOR"/>
    <property type="match status" value="1"/>
</dbReference>
<keyword evidence="3" id="KW-0804">Transcription</keyword>
<keyword evidence="6" id="KW-1185">Reference proteome</keyword>
<dbReference type="SUPFAM" id="SSF46785">
    <property type="entry name" value="Winged helix' DNA-binding domain"/>
    <property type="match status" value="1"/>
</dbReference>
<dbReference type="EMBL" id="ADVL01000218">
    <property type="protein sequence ID" value="EFH12443.1"/>
    <property type="molecule type" value="Genomic_DNA"/>
</dbReference>
<feature type="domain" description="HTH gntR-type" evidence="4">
    <location>
        <begin position="1"/>
        <end position="69"/>
    </location>
</feature>
<dbReference type="PRINTS" id="PR00035">
    <property type="entry name" value="HTHGNTR"/>
</dbReference>
<comment type="caution">
    <text evidence="5">The sequence shown here is derived from an EMBL/GenBank/DDBJ whole genome shotgun (WGS) entry which is preliminary data.</text>
</comment>
<keyword evidence="1" id="KW-0805">Transcription regulation</keyword>
<evidence type="ECO:0000256" key="3">
    <source>
        <dbReference type="ARBA" id="ARBA00023163"/>
    </source>
</evidence>
<dbReference type="Gene3D" id="1.10.10.10">
    <property type="entry name" value="Winged helix-like DNA-binding domain superfamily/Winged helix DNA-binding domain"/>
    <property type="match status" value="1"/>
</dbReference>
<sequence>MSKGDDALRALRSHLAGLELPEGARLAPERELSSHLGISRRALREALSRLELEGRIWRGIGQGTFLGPRPPEEPARSLPASPPTDIMEARLALEPQLAGLAATKARAEHLAAIEQAVRRGAETADLQSWGRWDAAFHRAVAQAAQNPLLLGLFDQLQACRARAEWGRLRANAATEAIRRRSVAEHRRILEAIAGRDPAEAHAAMWEHLQSITAMVREALRAGHGWSGAAAAPPEDP</sequence>
<dbReference type="PANTHER" id="PTHR43537">
    <property type="entry name" value="TRANSCRIPTIONAL REGULATOR, GNTR FAMILY"/>
    <property type="match status" value="1"/>
</dbReference>
<organism evidence="5 6">
    <name type="scientific">Pseudoroseomonas cervicalis ATCC 49957</name>
    <dbReference type="NCBI Taxonomy" id="525371"/>
    <lineage>
        <taxon>Bacteria</taxon>
        <taxon>Pseudomonadati</taxon>
        <taxon>Pseudomonadota</taxon>
        <taxon>Alphaproteobacteria</taxon>
        <taxon>Acetobacterales</taxon>
        <taxon>Roseomonadaceae</taxon>
        <taxon>Roseomonas</taxon>
    </lineage>
</organism>
<dbReference type="InterPro" id="IPR036388">
    <property type="entry name" value="WH-like_DNA-bd_sf"/>
</dbReference>
<dbReference type="AlphaFoldDB" id="D5RJR6"/>
<proteinExistence type="predicted"/>
<dbReference type="InterPro" id="IPR011711">
    <property type="entry name" value="GntR_C"/>
</dbReference>
<protein>
    <submittedName>
        <fullName evidence="5">FCD domain protein</fullName>
    </submittedName>
</protein>
<dbReference type="Pfam" id="PF00392">
    <property type="entry name" value="GntR"/>
    <property type="match status" value="1"/>
</dbReference>
<dbReference type="RefSeq" id="WP_007005175.1">
    <property type="nucleotide sequence ID" value="NZ_GG770781.1"/>
</dbReference>
<dbReference type="Gene3D" id="1.20.120.530">
    <property type="entry name" value="GntR ligand-binding domain-like"/>
    <property type="match status" value="1"/>
</dbReference>
<dbReference type="SMART" id="SM00345">
    <property type="entry name" value="HTH_GNTR"/>
    <property type="match status" value="1"/>
</dbReference>
<dbReference type="HOGENOM" id="CLU_017584_9_5_5"/>
<dbReference type="InterPro" id="IPR000524">
    <property type="entry name" value="Tscrpt_reg_HTH_GntR"/>
</dbReference>
<name>D5RJR6_9PROT</name>
<evidence type="ECO:0000256" key="2">
    <source>
        <dbReference type="ARBA" id="ARBA00023125"/>
    </source>
</evidence>
<evidence type="ECO:0000313" key="5">
    <source>
        <dbReference type="EMBL" id="EFH12443.1"/>
    </source>
</evidence>
<dbReference type="GO" id="GO:0003700">
    <property type="term" value="F:DNA-binding transcription factor activity"/>
    <property type="evidence" value="ECO:0007669"/>
    <property type="project" value="InterPro"/>
</dbReference>
<dbReference type="Proteomes" id="UP000005324">
    <property type="component" value="Unassembled WGS sequence"/>
</dbReference>
<accession>D5RJR6</accession>